<dbReference type="EMBL" id="VWOJ01000002">
    <property type="protein sequence ID" value="KAA5803449.1"/>
    <property type="molecule type" value="Genomic_DNA"/>
</dbReference>
<keyword evidence="2" id="KW-0812">Transmembrane</keyword>
<sequence>MTFGQALIAYFIHPVLTLLVIVIFINVILSWLVGFNVVNPRNQLVSTIGRVTEAITAPLLNPIRRILPSLGGIDFSPLVLLLLVFFVRDWLVMGQLWGALG</sequence>
<keyword evidence="2" id="KW-1133">Transmembrane helix</keyword>
<name>A0A5M6ZFE8_9PROT</name>
<comment type="caution">
    <text evidence="3">The sequence shown here is derived from an EMBL/GenBank/DDBJ whole genome shotgun (WGS) entry which is preliminary data.</text>
</comment>
<evidence type="ECO:0000313" key="3">
    <source>
        <dbReference type="EMBL" id="KAA5803449.1"/>
    </source>
</evidence>
<proteinExistence type="inferred from homology"/>
<accession>A0A5M6ZFE8</accession>
<dbReference type="RefSeq" id="WP_150022717.1">
    <property type="nucleotide sequence ID" value="NZ_VWOJ01000002.1"/>
</dbReference>
<gene>
    <name evidence="3" type="ORF">F1654_06480</name>
</gene>
<evidence type="ECO:0000256" key="1">
    <source>
        <dbReference type="ARBA" id="ARBA00010894"/>
    </source>
</evidence>
<dbReference type="Proteomes" id="UP000325122">
    <property type="component" value="Unassembled WGS sequence"/>
</dbReference>
<dbReference type="AlphaFoldDB" id="A0A5M6ZFE8"/>
<dbReference type="PANTHER" id="PTHR33219:SF14">
    <property type="entry name" value="PROTEIN COFACTOR ASSEMBLY OF COMPLEX C SUBUNIT B CCB3, CHLOROPLASTIC-RELATED"/>
    <property type="match status" value="1"/>
</dbReference>
<keyword evidence="2" id="KW-0472">Membrane</keyword>
<dbReference type="GO" id="GO:0016020">
    <property type="term" value="C:membrane"/>
    <property type="evidence" value="ECO:0007669"/>
    <property type="project" value="InterPro"/>
</dbReference>
<feature type="transmembrane region" description="Helical" evidence="2">
    <location>
        <begin position="66"/>
        <end position="87"/>
    </location>
</feature>
<evidence type="ECO:0000256" key="2">
    <source>
        <dbReference type="SAM" id="Phobius"/>
    </source>
</evidence>
<reference evidence="3 4" key="1">
    <citation type="submission" date="2019-09" db="EMBL/GenBank/DDBJ databases">
        <authorList>
            <person name="Kevbrin V."/>
            <person name="Grouzdev D.S."/>
        </authorList>
    </citation>
    <scope>NUCLEOTIDE SEQUENCE [LARGE SCALE GENOMIC DNA]</scope>
    <source>
        <strain evidence="3 4">G-192</strain>
    </source>
</reference>
<comment type="similarity">
    <text evidence="1">Belongs to the YggT family.</text>
</comment>
<evidence type="ECO:0000313" key="4">
    <source>
        <dbReference type="Proteomes" id="UP000325122"/>
    </source>
</evidence>
<protein>
    <submittedName>
        <fullName evidence="3">YggT family protein</fullName>
    </submittedName>
</protein>
<dbReference type="Pfam" id="PF02325">
    <property type="entry name" value="CCB3_YggT"/>
    <property type="match status" value="1"/>
</dbReference>
<keyword evidence="4" id="KW-1185">Reference proteome</keyword>
<organism evidence="3 4">
    <name type="scientific">Alkalicaulis satelles</name>
    <dbReference type="NCBI Taxonomy" id="2609175"/>
    <lineage>
        <taxon>Bacteria</taxon>
        <taxon>Pseudomonadati</taxon>
        <taxon>Pseudomonadota</taxon>
        <taxon>Alphaproteobacteria</taxon>
        <taxon>Maricaulales</taxon>
        <taxon>Maricaulaceae</taxon>
        <taxon>Alkalicaulis</taxon>
    </lineage>
</organism>
<feature type="transmembrane region" description="Helical" evidence="2">
    <location>
        <begin position="7"/>
        <end position="33"/>
    </location>
</feature>
<dbReference type="InterPro" id="IPR003425">
    <property type="entry name" value="CCB3/YggT"/>
</dbReference>
<dbReference type="PANTHER" id="PTHR33219">
    <property type="entry name" value="YLMG HOMOLOG PROTEIN 2, CHLOROPLASTIC"/>
    <property type="match status" value="1"/>
</dbReference>